<keyword evidence="3 6" id="KW-0328">Glycosyltransferase</keyword>
<dbReference type="Pfam" id="PF01697">
    <property type="entry name" value="Glyco_transf_92"/>
    <property type="match status" value="1"/>
</dbReference>
<dbReference type="AlphaFoldDB" id="A0A8B6BVK0"/>
<dbReference type="EMBL" id="UYJE01000680">
    <property type="protein sequence ID" value="VDH95276.1"/>
    <property type="molecule type" value="Genomic_DNA"/>
</dbReference>
<dbReference type="GO" id="GO:0016020">
    <property type="term" value="C:membrane"/>
    <property type="evidence" value="ECO:0007669"/>
    <property type="project" value="UniProtKB-SubCell"/>
</dbReference>
<feature type="region of interest" description="Disordered" evidence="7">
    <location>
        <begin position="214"/>
        <end position="233"/>
    </location>
</feature>
<dbReference type="EC" id="2.4.1.-" evidence="6"/>
<keyword evidence="4 6" id="KW-0808">Transferase</keyword>
<accession>A0A8B6BVK0</accession>
<proteinExistence type="inferred from homology"/>
<sequence>MKCCLSLEDTTTLMVPATQIHPWYVTEGPSLIIVMYSCKIYEAITSIRGVSISLNNVTCSSNDINFVKPITLETKQNSNIALCGKLVYGSKDGNFLIEWFEFLRYMGVKKVVIYPYKLNTYAASVLRYYESLGIVDVVSGFDMPEKDLIPREVGEKIDQGEYFKSNIASIAFKTSYHITSWKPANKSSHLAIGRHIDGTYPIYDRRKNVFMPSRVSPESVSTHDLAPHKGYKK</sequence>
<reference evidence="8" key="1">
    <citation type="submission" date="2018-11" db="EMBL/GenBank/DDBJ databases">
        <authorList>
            <person name="Alioto T."/>
            <person name="Alioto T."/>
        </authorList>
    </citation>
    <scope>NUCLEOTIDE SEQUENCE</scope>
</reference>
<keyword evidence="9" id="KW-1185">Reference proteome</keyword>
<evidence type="ECO:0000256" key="4">
    <source>
        <dbReference type="ARBA" id="ARBA00022679"/>
    </source>
</evidence>
<evidence type="ECO:0000313" key="8">
    <source>
        <dbReference type="EMBL" id="VDH95276.1"/>
    </source>
</evidence>
<keyword evidence="5" id="KW-0472">Membrane</keyword>
<evidence type="ECO:0000313" key="9">
    <source>
        <dbReference type="Proteomes" id="UP000596742"/>
    </source>
</evidence>
<gene>
    <name evidence="8" type="ORF">MGAL_10B070576</name>
</gene>
<comment type="caution">
    <text evidence="8">The sequence shown here is derived from an EMBL/GenBank/DDBJ whole genome shotgun (WGS) entry which is preliminary data.</text>
</comment>
<evidence type="ECO:0000256" key="7">
    <source>
        <dbReference type="SAM" id="MobiDB-lite"/>
    </source>
</evidence>
<comment type="subcellular location">
    <subcellularLocation>
        <location evidence="1">Membrane</location>
    </subcellularLocation>
</comment>
<comment type="similarity">
    <text evidence="2 6">Belongs to the glycosyltransferase 92 family.</text>
</comment>
<evidence type="ECO:0000256" key="6">
    <source>
        <dbReference type="RuleBase" id="RU366017"/>
    </source>
</evidence>
<evidence type="ECO:0000256" key="1">
    <source>
        <dbReference type="ARBA" id="ARBA00004370"/>
    </source>
</evidence>
<dbReference type="GO" id="GO:0016757">
    <property type="term" value="F:glycosyltransferase activity"/>
    <property type="evidence" value="ECO:0007669"/>
    <property type="project" value="UniProtKB-UniRule"/>
</dbReference>
<evidence type="ECO:0000256" key="2">
    <source>
        <dbReference type="ARBA" id="ARBA00007647"/>
    </source>
</evidence>
<name>A0A8B6BVK0_MYTGA</name>
<dbReference type="OrthoDB" id="6042617at2759"/>
<evidence type="ECO:0000256" key="5">
    <source>
        <dbReference type="ARBA" id="ARBA00023136"/>
    </source>
</evidence>
<dbReference type="Proteomes" id="UP000596742">
    <property type="component" value="Unassembled WGS sequence"/>
</dbReference>
<protein>
    <recommendedName>
        <fullName evidence="6">Glycosyltransferase family 92 protein</fullName>
        <ecNumber evidence="6">2.4.1.-</ecNumber>
    </recommendedName>
</protein>
<dbReference type="InterPro" id="IPR008166">
    <property type="entry name" value="Glyco_transf_92"/>
</dbReference>
<evidence type="ECO:0000256" key="3">
    <source>
        <dbReference type="ARBA" id="ARBA00022676"/>
    </source>
</evidence>
<organism evidence="8 9">
    <name type="scientific">Mytilus galloprovincialis</name>
    <name type="common">Mediterranean mussel</name>
    <dbReference type="NCBI Taxonomy" id="29158"/>
    <lineage>
        <taxon>Eukaryota</taxon>
        <taxon>Metazoa</taxon>
        <taxon>Spiralia</taxon>
        <taxon>Lophotrochozoa</taxon>
        <taxon>Mollusca</taxon>
        <taxon>Bivalvia</taxon>
        <taxon>Autobranchia</taxon>
        <taxon>Pteriomorphia</taxon>
        <taxon>Mytilida</taxon>
        <taxon>Mytiloidea</taxon>
        <taxon>Mytilidae</taxon>
        <taxon>Mytilinae</taxon>
        <taxon>Mytilus</taxon>
    </lineage>
</organism>